<accession>A0A8J6HHW2</accession>
<evidence type="ECO:0000313" key="3">
    <source>
        <dbReference type="Proteomes" id="UP000719412"/>
    </source>
</evidence>
<organism evidence="2 3">
    <name type="scientific">Tenebrio molitor</name>
    <name type="common">Yellow mealworm beetle</name>
    <dbReference type="NCBI Taxonomy" id="7067"/>
    <lineage>
        <taxon>Eukaryota</taxon>
        <taxon>Metazoa</taxon>
        <taxon>Ecdysozoa</taxon>
        <taxon>Arthropoda</taxon>
        <taxon>Hexapoda</taxon>
        <taxon>Insecta</taxon>
        <taxon>Pterygota</taxon>
        <taxon>Neoptera</taxon>
        <taxon>Endopterygota</taxon>
        <taxon>Coleoptera</taxon>
        <taxon>Polyphaga</taxon>
        <taxon>Cucujiformia</taxon>
        <taxon>Tenebrionidae</taxon>
        <taxon>Tenebrio</taxon>
    </lineage>
</organism>
<dbReference type="Proteomes" id="UP000719412">
    <property type="component" value="Unassembled WGS sequence"/>
</dbReference>
<name>A0A8J6HHW2_TENMO</name>
<dbReference type="PANTHER" id="PTHR33480">
    <property type="entry name" value="SET DOMAIN-CONTAINING PROTEIN-RELATED"/>
    <property type="match status" value="1"/>
</dbReference>
<evidence type="ECO:0000256" key="1">
    <source>
        <dbReference type="SAM" id="MobiDB-lite"/>
    </source>
</evidence>
<evidence type="ECO:0000313" key="2">
    <source>
        <dbReference type="EMBL" id="KAH0815101.1"/>
    </source>
</evidence>
<dbReference type="AlphaFoldDB" id="A0A8J6HHW2"/>
<dbReference type="PANTHER" id="PTHR33480:SF1">
    <property type="entry name" value="TYR RECOMBINASE DOMAIN-CONTAINING PROTEIN"/>
    <property type="match status" value="1"/>
</dbReference>
<reference evidence="2" key="2">
    <citation type="submission" date="2021-08" db="EMBL/GenBank/DDBJ databases">
        <authorList>
            <person name="Eriksson T."/>
        </authorList>
    </citation>
    <scope>NUCLEOTIDE SEQUENCE</scope>
    <source>
        <strain evidence="2">Stoneville</strain>
        <tissue evidence="2">Whole head</tissue>
    </source>
</reference>
<reference evidence="2" key="1">
    <citation type="journal article" date="2020" name="J Insects Food Feed">
        <title>The yellow mealworm (Tenebrio molitor) genome: a resource for the emerging insects as food and feed industry.</title>
        <authorList>
            <person name="Eriksson T."/>
            <person name="Andere A."/>
            <person name="Kelstrup H."/>
            <person name="Emery V."/>
            <person name="Picard C."/>
        </authorList>
    </citation>
    <scope>NUCLEOTIDE SEQUENCE</scope>
    <source>
        <strain evidence="2">Stoneville</strain>
        <tissue evidence="2">Whole head</tissue>
    </source>
</reference>
<feature type="compositionally biased region" description="Basic and acidic residues" evidence="1">
    <location>
        <begin position="58"/>
        <end position="71"/>
    </location>
</feature>
<comment type="caution">
    <text evidence="2">The sequence shown here is derived from an EMBL/GenBank/DDBJ whole genome shotgun (WGS) entry which is preliminary data.</text>
</comment>
<sequence length="346" mass="38906">MIKIRIERGETIKHRNECGEPGAVFGLLSWLVVRSVPDCERGGKSEWLSGEERVWRRRGSEEGEAGRRVQEVRTQTPRSGFTDLRPKVRRSAESNSTPGFRRPAWARGSPRGTIQVSRDVDRTVTIKASSDSEDDPVAASDGSSGVDSFLLGGGGAPRTFVPYVSKHFWSREPELPDKDTNPIILPVPPIEMQYFNFEENPEVRFPSNVCESVQEGISAIDDYLTRCNSKFEDKMSTHLICSRCNEEEVCAIKKIEINSKERNLYESTKIEKEFSVKCGASQPHLLGTTLLRKQVATMAQLLAMNDNEIKIIAKLMGHSYTVHEQVYRQDEHLLQLNVLGKISLIG</sequence>
<feature type="region of interest" description="Disordered" evidence="1">
    <location>
        <begin position="58"/>
        <end position="117"/>
    </location>
</feature>
<dbReference type="EMBL" id="JABDTM020023554">
    <property type="protein sequence ID" value="KAH0815101.1"/>
    <property type="molecule type" value="Genomic_DNA"/>
</dbReference>
<gene>
    <name evidence="2" type="ORF">GEV33_007690</name>
</gene>
<protein>
    <submittedName>
        <fullName evidence="2">Uncharacterized protein</fullName>
    </submittedName>
</protein>
<keyword evidence="3" id="KW-1185">Reference proteome</keyword>
<proteinExistence type="predicted"/>